<evidence type="ECO:0000313" key="1">
    <source>
        <dbReference type="EMBL" id="QJA57215.1"/>
    </source>
</evidence>
<reference evidence="2" key="1">
    <citation type="submission" date="2020-03" db="EMBL/GenBank/DDBJ databases">
        <title>The deep terrestrial virosphere.</title>
        <authorList>
            <person name="Holmfeldt K."/>
            <person name="Nilsson E."/>
            <person name="Simone D."/>
            <person name="Lopez-Fernandez M."/>
            <person name="Wu X."/>
            <person name="de Brujin I."/>
            <person name="Lundin D."/>
            <person name="Andersson A."/>
            <person name="Bertilsson S."/>
            <person name="Dopson M."/>
        </authorList>
    </citation>
    <scope>NUCLEOTIDE SEQUENCE</scope>
    <source>
        <strain evidence="2">MM415A00984</strain>
        <strain evidence="1">MM415B01682</strain>
    </source>
</reference>
<sequence>MKRKNEDWVRREIDWETSIYVPETGRVPVVDVVEMLLAHLNLSIEPTAPKFKSGFMLTKKES</sequence>
<dbReference type="EMBL" id="MT142354">
    <property type="protein sequence ID" value="QJA78807.1"/>
    <property type="molecule type" value="Genomic_DNA"/>
</dbReference>
<accession>A0A6M3KAB6</accession>
<protein>
    <submittedName>
        <fullName evidence="2">Uncharacterized protein</fullName>
    </submittedName>
</protein>
<dbReference type="EMBL" id="MT141261">
    <property type="protein sequence ID" value="QJA57215.1"/>
    <property type="molecule type" value="Genomic_DNA"/>
</dbReference>
<gene>
    <name evidence="2" type="ORF">MM415A00984_0022</name>
    <name evidence="1" type="ORF">MM415B01682_0002</name>
</gene>
<name>A0A6M3KAB6_9ZZZZ</name>
<organism evidence="2">
    <name type="scientific">viral metagenome</name>
    <dbReference type="NCBI Taxonomy" id="1070528"/>
    <lineage>
        <taxon>unclassified sequences</taxon>
        <taxon>metagenomes</taxon>
        <taxon>organismal metagenomes</taxon>
    </lineage>
</organism>
<evidence type="ECO:0000313" key="2">
    <source>
        <dbReference type="EMBL" id="QJA78807.1"/>
    </source>
</evidence>
<dbReference type="AlphaFoldDB" id="A0A6M3KAB6"/>
<proteinExistence type="predicted"/>